<evidence type="ECO:0000313" key="2">
    <source>
        <dbReference type="EMBL" id="MUV03415.1"/>
    </source>
</evidence>
<dbReference type="EMBL" id="WOWP01000021">
    <property type="protein sequence ID" value="MUV03415.1"/>
    <property type="molecule type" value="Genomic_DNA"/>
</dbReference>
<sequence length="187" mass="20474">MKTIHYLFGIMLALMLSLVSCDSGPSLQKYFVEKSESQDFLAFDLGTSIIKGDKFDLSQKETKALDAVKKLNILIFKSGNENDQLYTTEAKNVKGLLKTGGYDELMRFGSGKSGGSISMLGENDDIDEFVIYLHQNGDSFGLIRVLGDDMTPGDIFTVVQLIQKSGIDIAQLQPALDAMNVNNNSEG</sequence>
<gene>
    <name evidence="2" type="ORF">GN157_06815</name>
</gene>
<accession>A0A6N8HCV4</accession>
<evidence type="ECO:0000256" key="1">
    <source>
        <dbReference type="SAM" id="SignalP"/>
    </source>
</evidence>
<keyword evidence="1" id="KW-0732">Signal</keyword>
<dbReference type="Pfam" id="PF14060">
    <property type="entry name" value="DUF4252"/>
    <property type="match status" value="1"/>
</dbReference>
<dbReference type="AlphaFoldDB" id="A0A6N8HCV4"/>
<keyword evidence="3" id="KW-1185">Reference proteome</keyword>
<organism evidence="2 3">
    <name type="scientific">Flavobacterium rakeshii</name>
    <dbReference type="NCBI Taxonomy" id="1038845"/>
    <lineage>
        <taxon>Bacteria</taxon>
        <taxon>Pseudomonadati</taxon>
        <taxon>Bacteroidota</taxon>
        <taxon>Flavobacteriia</taxon>
        <taxon>Flavobacteriales</taxon>
        <taxon>Flavobacteriaceae</taxon>
        <taxon>Flavobacterium</taxon>
    </lineage>
</organism>
<reference evidence="2 3" key="1">
    <citation type="submission" date="2019-12" db="EMBL/GenBank/DDBJ databases">
        <authorList>
            <person name="Sun J.-Q."/>
        </authorList>
    </citation>
    <scope>NUCLEOTIDE SEQUENCE [LARGE SCALE GENOMIC DNA]</scope>
    <source>
        <strain evidence="2 3">JCM 17928</strain>
    </source>
</reference>
<feature type="chain" id="PRO_5027051754" evidence="1">
    <location>
        <begin position="22"/>
        <end position="187"/>
    </location>
</feature>
<feature type="signal peptide" evidence="1">
    <location>
        <begin position="1"/>
        <end position="21"/>
    </location>
</feature>
<dbReference type="OrthoDB" id="1143555at2"/>
<dbReference type="InterPro" id="IPR025348">
    <property type="entry name" value="DUF4252"/>
</dbReference>
<evidence type="ECO:0000313" key="3">
    <source>
        <dbReference type="Proteomes" id="UP000433945"/>
    </source>
</evidence>
<dbReference type="Proteomes" id="UP000433945">
    <property type="component" value="Unassembled WGS sequence"/>
</dbReference>
<name>A0A6N8HCV4_9FLAO</name>
<comment type="caution">
    <text evidence="2">The sequence shown here is derived from an EMBL/GenBank/DDBJ whole genome shotgun (WGS) entry which is preliminary data.</text>
</comment>
<protein>
    <submittedName>
        <fullName evidence="2">DUF4252 domain-containing protein</fullName>
    </submittedName>
</protein>
<dbReference type="PROSITE" id="PS51257">
    <property type="entry name" value="PROKAR_LIPOPROTEIN"/>
    <property type="match status" value="1"/>
</dbReference>
<dbReference type="RefSeq" id="WP_157482393.1">
    <property type="nucleotide sequence ID" value="NZ_JAZDQD010000013.1"/>
</dbReference>
<proteinExistence type="predicted"/>